<gene>
    <name evidence="4" type="primary">mtrH</name>
    <name evidence="4" type="ORF">POPKKDDM_00024</name>
</gene>
<dbReference type="SUPFAM" id="SSF51717">
    <property type="entry name" value="Dihydropteroate synthetase-like"/>
    <property type="match status" value="1"/>
</dbReference>
<name>A0A7G9YH21_9EURY</name>
<comment type="similarity">
    <text evidence="1">Belongs to the MtrH family.</text>
</comment>
<dbReference type="EMBL" id="MT631255">
    <property type="protein sequence ID" value="QNO47305.1"/>
    <property type="molecule type" value="Genomic_DNA"/>
</dbReference>
<organism evidence="4">
    <name type="scientific">Candidatus Methanogaster sp. ANME-2c ERB4</name>
    <dbReference type="NCBI Taxonomy" id="2759911"/>
    <lineage>
        <taxon>Archaea</taxon>
        <taxon>Methanobacteriati</taxon>
        <taxon>Methanobacteriota</taxon>
        <taxon>Stenosarchaea group</taxon>
        <taxon>Methanomicrobia</taxon>
        <taxon>Methanosarcinales</taxon>
        <taxon>ANME-2 cluster</taxon>
        <taxon>Candidatus Methanogasteraceae</taxon>
        <taxon>Candidatus Methanogaster</taxon>
    </lineage>
</organism>
<dbReference type="InterPro" id="IPR011005">
    <property type="entry name" value="Dihydropteroate_synth-like_sf"/>
</dbReference>
<reference evidence="4" key="1">
    <citation type="submission" date="2020-06" db="EMBL/GenBank/DDBJ databases">
        <title>Unique genomic features of the anaerobic methanotrophic archaea.</title>
        <authorList>
            <person name="Chadwick G.L."/>
            <person name="Skennerton C.T."/>
            <person name="Laso-Perez R."/>
            <person name="Leu A.O."/>
            <person name="Speth D.R."/>
            <person name="Yu H."/>
            <person name="Morgan-Lang C."/>
            <person name="Hatzenpichler R."/>
            <person name="Goudeau D."/>
            <person name="Malmstrom R."/>
            <person name="Brazelton W.J."/>
            <person name="Woyke T."/>
            <person name="Hallam S.J."/>
            <person name="Tyson G.W."/>
            <person name="Wegener G."/>
            <person name="Boetius A."/>
            <person name="Orphan V."/>
        </authorList>
    </citation>
    <scope>NUCLEOTIDE SEQUENCE</scope>
</reference>
<dbReference type="GO" id="GO:0008168">
    <property type="term" value="F:methyltransferase activity"/>
    <property type="evidence" value="ECO:0007669"/>
    <property type="project" value="UniProtKB-KW"/>
</dbReference>
<keyword evidence="3 4" id="KW-0808">Transferase</keyword>
<dbReference type="GO" id="GO:0006730">
    <property type="term" value="P:one-carbon metabolic process"/>
    <property type="evidence" value="ECO:0007669"/>
    <property type="project" value="InterPro"/>
</dbReference>
<dbReference type="InterPro" id="IPR028342">
    <property type="entry name" value="MtrH"/>
</dbReference>
<dbReference type="NCBIfam" id="TIGR01114">
    <property type="entry name" value="mtrH"/>
    <property type="match status" value="1"/>
</dbReference>
<dbReference type="EC" id="2.1.1.86" evidence="4"/>
<keyword evidence="2 4" id="KW-0489">Methyltransferase</keyword>
<evidence type="ECO:0000256" key="3">
    <source>
        <dbReference type="ARBA" id="ARBA00022679"/>
    </source>
</evidence>
<protein>
    <submittedName>
        <fullName evidence="4">Tetrahydromethanopterin S-methyltransferase subunit H</fullName>
        <ecNumber evidence="4">2.1.1.86</ecNumber>
    </submittedName>
</protein>
<evidence type="ECO:0000256" key="2">
    <source>
        <dbReference type="ARBA" id="ARBA00022603"/>
    </source>
</evidence>
<sequence>MFRFDKEQKVFDLGGTTIGGQPGEYPTVLFGSMFYNRHKIVTDEDKGEFDKNAADNLWTAAEEISDTTGNPHCNQIVAETNEAMKKYIDWFVDGYDEPFLIDSSAGDVRAFGVKYATEIGVADRGIHNSINASIHEDEVAAIKESDLTSAIILAFNATEPGVKGKIEILEEGAAGIESGMLEIAEGCGITKPLVDIAAMPLGAGAGANVRAGVAVKARFGLPVGAGYHNSASAWDWMKTFKKEHRDVWPPVDIGNNLIAGIAGADYYLYGPIENATMIAPAAAMIDIMVAENAEELGLTVLDPNHPFKKLI</sequence>
<evidence type="ECO:0000313" key="4">
    <source>
        <dbReference type="EMBL" id="QNO47305.1"/>
    </source>
</evidence>
<dbReference type="PIRSF" id="PIRSF004960">
    <property type="entry name" value="MtrH_MtxH"/>
    <property type="match status" value="1"/>
</dbReference>
<dbReference type="PIRSF" id="PIRSF500206">
    <property type="entry name" value="MtrH"/>
    <property type="match status" value="1"/>
</dbReference>
<dbReference type="GO" id="GO:0032259">
    <property type="term" value="P:methylation"/>
    <property type="evidence" value="ECO:0007669"/>
    <property type="project" value="UniProtKB-KW"/>
</dbReference>
<proteinExistence type="inferred from homology"/>
<dbReference type="InterPro" id="IPR023467">
    <property type="entry name" value="MeTrfase_MtrH/MtxH"/>
</dbReference>
<dbReference type="AlphaFoldDB" id="A0A7G9YH21"/>
<dbReference type="Pfam" id="PF02007">
    <property type="entry name" value="MtrH"/>
    <property type="match status" value="1"/>
</dbReference>
<accession>A0A7G9YH21</accession>
<evidence type="ECO:0000256" key="1">
    <source>
        <dbReference type="ARBA" id="ARBA00006230"/>
    </source>
</evidence>